<protein>
    <recommendedName>
        <fullName evidence="1">ESAT-6-like protein</fullName>
    </recommendedName>
</protein>
<accession>A0A6I1GHW8</accession>
<evidence type="ECO:0000313" key="3">
    <source>
        <dbReference type="Proteomes" id="UP000441772"/>
    </source>
</evidence>
<dbReference type="InterPro" id="IPR010310">
    <property type="entry name" value="T7SS_ESAT-6-like"/>
</dbReference>
<dbReference type="Proteomes" id="UP000441772">
    <property type="component" value="Unassembled WGS sequence"/>
</dbReference>
<evidence type="ECO:0000256" key="1">
    <source>
        <dbReference type="RuleBase" id="RU362001"/>
    </source>
</evidence>
<comment type="caution">
    <text evidence="2">The sequence shown here is derived from an EMBL/GenBank/DDBJ whole genome shotgun (WGS) entry which is preliminary data.</text>
</comment>
<gene>
    <name evidence="2" type="ORF">F7D09_2046</name>
</gene>
<evidence type="ECO:0000313" key="2">
    <source>
        <dbReference type="EMBL" id="KAB7788989.1"/>
    </source>
</evidence>
<keyword evidence="3" id="KW-1185">Reference proteome</keyword>
<dbReference type="EMBL" id="WBVT01000056">
    <property type="protein sequence ID" value="KAB7788989.1"/>
    <property type="molecule type" value="Genomic_DNA"/>
</dbReference>
<sequence>MTAAITVKPSDVDELVKVLSDGVTAIDNTLDTLQSDVNGLLNSWSGEAQLAYYDIQSQWLVSMAELKEILSAISSTTDEIKTDYAQTDSSIAGMFNF</sequence>
<name>A0A6I1GHW8_9BIFI</name>
<proteinExistence type="inferred from homology"/>
<comment type="similarity">
    <text evidence="1">Belongs to the WXG100 family.</text>
</comment>
<dbReference type="AlphaFoldDB" id="A0A6I1GHW8"/>
<dbReference type="SUPFAM" id="SSF140453">
    <property type="entry name" value="EsxAB dimer-like"/>
    <property type="match status" value="1"/>
</dbReference>
<dbReference type="Pfam" id="PF06013">
    <property type="entry name" value="WXG100"/>
    <property type="match status" value="1"/>
</dbReference>
<dbReference type="InterPro" id="IPR036689">
    <property type="entry name" value="ESAT-6-like_sf"/>
</dbReference>
<organism evidence="2 3">
    <name type="scientific">Bifidobacterium leontopitheci</name>
    <dbReference type="NCBI Taxonomy" id="2650774"/>
    <lineage>
        <taxon>Bacteria</taxon>
        <taxon>Bacillati</taxon>
        <taxon>Actinomycetota</taxon>
        <taxon>Actinomycetes</taxon>
        <taxon>Bifidobacteriales</taxon>
        <taxon>Bifidobacteriaceae</taxon>
        <taxon>Bifidobacterium</taxon>
    </lineage>
</organism>
<dbReference type="NCBIfam" id="TIGR03930">
    <property type="entry name" value="WXG100_ESAT6"/>
    <property type="match status" value="1"/>
</dbReference>
<dbReference type="Gene3D" id="1.10.287.1060">
    <property type="entry name" value="ESAT-6-like"/>
    <property type="match status" value="1"/>
</dbReference>
<dbReference type="RefSeq" id="WP_152235444.1">
    <property type="nucleotide sequence ID" value="NZ_JBHSKZ010000007.1"/>
</dbReference>
<reference evidence="2 3" key="1">
    <citation type="submission" date="2019-09" db="EMBL/GenBank/DDBJ databases">
        <title>Characterization of the phylogenetic diversity of two novel species belonging to the genus Bifidobacterium: Bifidobacterium cebidarum sp. nov. and Bifidobacterium leontopitheci sp. nov.</title>
        <authorList>
            <person name="Lugli G.A."/>
            <person name="Duranti S."/>
            <person name="Milani C."/>
            <person name="Turroni F."/>
            <person name="Ventura M."/>
        </authorList>
    </citation>
    <scope>NUCLEOTIDE SEQUENCE [LARGE SCALE GENOMIC DNA]</scope>
    <source>
        <strain evidence="2 3">LMG 31471</strain>
    </source>
</reference>